<dbReference type="PANTHER" id="PTHR11895:SF76">
    <property type="entry name" value="INDOLEACETAMIDE HYDROLASE"/>
    <property type="match status" value="1"/>
</dbReference>
<keyword evidence="3" id="KW-1185">Reference proteome</keyword>
<dbReference type="EMBL" id="VUKA01000010">
    <property type="protein sequence ID" value="KAA2212182.1"/>
    <property type="molecule type" value="Genomic_DNA"/>
</dbReference>
<dbReference type="Proteomes" id="UP000322110">
    <property type="component" value="Unassembled WGS sequence"/>
</dbReference>
<dbReference type="OrthoDB" id="9811471at2"/>
<protein>
    <submittedName>
        <fullName evidence="2">Amidase</fullName>
    </submittedName>
</protein>
<gene>
    <name evidence="2" type="ORF">F0Q34_16200</name>
</gene>
<dbReference type="Gene3D" id="3.90.1300.10">
    <property type="entry name" value="Amidase signature (AS) domain"/>
    <property type="match status" value="1"/>
</dbReference>
<proteinExistence type="predicted"/>
<dbReference type="AlphaFoldDB" id="A0A5B2TCF1"/>
<dbReference type="Pfam" id="PF01425">
    <property type="entry name" value="Amidase"/>
    <property type="match status" value="1"/>
</dbReference>
<dbReference type="InterPro" id="IPR023631">
    <property type="entry name" value="Amidase_dom"/>
</dbReference>
<dbReference type="GO" id="GO:0003824">
    <property type="term" value="F:catalytic activity"/>
    <property type="evidence" value="ECO:0007669"/>
    <property type="project" value="InterPro"/>
</dbReference>
<dbReference type="PANTHER" id="PTHR11895">
    <property type="entry name" value="TRANSAMIDASE"/>
    <property type="match status" value="1"/>
</dbReference>
<reference evidence="2 3" key="1">
    <citation type="journal article" date="2015" name="Int. J. Syst. Evol. Microbiol.">
        <title>Roseomonas oryzae sp. nov., isolated from paddy rhizosphere soil.</title>
        <authorList>
            <person name="Ramaprasad E.V."/>
            <person name="Sasikala Ch."/>
            <person name="Ramana Ch.V."/>
        </authorList>
    </citation>
    <scope>NUCLEOTIDE SEQUENCE [LARGE SCALE GENOMIC DNA]</scope>
    <source>
        <strain evidence="2 3">KCTC 42542</strain>
    </source>
</reference>
<organism evidence="2 3">
    <name type="scientific">Teichococcus oryzae</name>
    <dbReference type="NCBI Taxonomy" id="1608942"/>
    <lineage>
        <taxon>Bacteria</taxon>
        <taxon>Pseudomonadati</taxon>
        <taxon>Pseudomonadota</taxon>
        <taxon>Alphaproteobacteria</taxon>
        <taxon>Acetobacterales</taxon>
        <taxon>Roseomonadaceae</taxon>
        <taxon>Roseomonas</taxon>
    </lineage>
</organism>
<comment type="caution">
    <text evidence="2">The sequence shown here is derived from an EMBL/GenBank/DDBJ whole genome shotgun (WGS) entry which is preliminary data.</text>
</comment>
<evidence type="ECO:0000259" key="1">
    <source>
        <dbReference type="Pfam" id="PF01425"/>
    </source>
</evidence>
<evidence type="ECO:0000313" key="2">
    <source>
        <dbReference type="EMBL" id="KAA2212182.1"/>
    </source>
</evidence>
<dbReference type="InterPro" id="IPR036928">
    <property type="entry name" value="AS_sf"/>
</dbReference>
<dbReference type="RefSeq" id="WP_149813286.1">
    <property type="nucleotide sequence ID" value="NZ_VUKA01000010.1"/>
</dbReference>
<dbReference type="InterPro" id="IPR000120">
    <property type="entry name" value="Amidase"/>
</dbReference>
<dbReference type="SUPFAM" id="SSF75304">
    <property type="entry name" value="Amidase signature (AS) enzymes"/>
    <property type="match status" value="1"/>
</dbReference>
<sequence length="491" mass="52610">MQDFFSLSASDLRRQLASRAASPREVLSAFRSRIEQLNPHLNAFVEMCWDRAEREAVAAEAVQMRGGDLPPLFGLPVAVKESTNVEGLHTTLGSRLFADRIATEDAPTVAAIRAAGGIIIGKTNVPELLQGGTSQNTLYGLTRNAYDPSLSCLGSSGGSAVALSASMVPLATGSDMGGSIRGPSAGNGTAGLRPSPGLVAYPSLPLAFDVSSVVGPMARSTEDVMLLLAGMICSSPFDPFDWNPDISPLLTPVPLEARKLRVAVSPDLGCIQVDGGIRGRFEEVIAAITPEVSRIEWVTPDLGPINHAFYMLRTLAYLVAYGEVHASAPERLTAAKNVDLRRGFAASARMIAEAQRVQTQAFRALAGFMQGFDVLITPGASEPLPSLEEVNRREAALKADNARFAPDEYDFDRMPKPSINTPITWTAHPVATITAGLGHDGLPFGINLIGRYRDDIRLLRIALALEQVLNGLEEFGRPVPDLSRYLAERRA</sequence>
<evidence type="ECO:0000313" key="3">
    <source>
        <dbReference type="Proteomes" id="UP000322110"/>
    </source>
</evidence>
<name>A0A5B2TCF1_9PROT</name>
<accession>A0A5B2TCF1</accession>
<feature type="domain" description="Amidase" evidence="1">
    <location>
        <begin position="25"/>
        <end position="459"/>
    </location>
</feature>